<comment type="caution">
    <text evidence="3">The sequence shown here is derived from an EMBL/GenBank/DDBJ whole genome shotgun (WGS) entry which is preliminary data.</text>
</comment>
<evidence type="ECO:0000256" key="1">
    <source>
        <dbReference type="SAM" id="MobiDB-lite"/>
    </source>
</evidence>
<organism evidence="3 4">
    <name type="scientific">Seminavis robusta</name>
    <dbReference type="NCBI Taxonomy" id="568900"/>
    <lineage>
        <taxon>Eukaryota</taxon>
        <taxon>Sar</taxon>
        <taxon>Stramenopiles</taxon>
        <taxon>Ochrophyta</taxon>
        <taxon>Bacillariophyta</taxon>
        <taxon>Bacillariophyceae</taxon>
        <taxon>Bacillariophycidae</taxon>
        <taxon>Naviculales</taxon>
        <taxon>Naviculaceae</taxon>
        <taxon>Seminavis</taxon>
    </lineage>
</organism>
<dbReference type="OrthoDB" id="46933at2759"/>
<feature type="compositionally biased region" description="Low complexity" evidence="1">
    <location>
        <begin position="196"/>
        <end position="219"/>
    </location>
</feature>
<dbReference type="EMBL" id="CAICTM010000627">
    <property type="protein sequence ID" value="CAB9514042.1"/>
    <property type="molecule type" value="Genomic_DNA"/>
</dbReference>
<proteinExistence type="predicted"/>
<feature type="region of interest" description="Disordered" evidence="1">
    <location>
        <begin position="458"/>
        <end position="487"/>
    </location>
</feature>
<accession>A0A9N8E3R5</accession>
<sequence length="990" mass="105442">MIKSLLLTVGVVVVVSSLVLLDVVHGFPTGAGSCPGGVAAVGGIHSTMPTIESGDLDDYGIELAINGNTLSSSVPFQVEIDQDHTWELYSGSDGFRGFLLRLDGGNGNIDTTASLGNLPGMGGMVQVADVCTTQGVGGATHRSKLLKSSVSGSLFVGQESRSMTLDVTVVVANANGVSEYYYSSYTLHAVGVTATVTKQPTPRPTKQPTAPTKRPTAPVTNPPIPAPTKRPTVPTKRPTAPTKRPTAPTKRPTAPTERPINNPAPVAAPVVGEDFFEPTYGPTFNPTFSDTTNPQVMEPTVWFDDDGSAVLAQGPTTEPVWPELTSVFPTCSENNTCSVCEGDCDTDLDCEGHLACFQRDQWDYTPVPGCAGYGLMGRDYCFDPWIYPSVLRSGPEDCTSERPCGKCEGDCDGDHECAGNLECFHRFNGSNETVPGCYGYGYPGRDYCFDRADMPPNQPQPAGPVVTTPMPSPEGTDEGTHDGTHEGTIEGTFEGTFEGTGGACTLDVFQCPDGDFVSRVPPHCDFAPCPETACPQDVYECPSGDFVGRVPPDCAFEPCPVVACPQDVYECPSGDFVGRVPPDCAFEPCPVVACPQDVYECPSGDFVGRVPPDCAFEACPVVACTSDVFQCPDGDSVGRVPPDCAFAPCPVVACPQDVYECPSGDIVSRVPPYCAFEECPPVAACPLDVYECPSGDIVGRVPPDCAFEPCPMVACPQDVYECPSGDTVSRVPPDCDFEECPPVAACPLDVYECPSGATVSRVPPHCSFEECPPNAVCAADVIQCPSGDYVGRVPPNCEFEPCPPLAVCAHDVYTCPNGGFVGRNPANKCDFFDCPIYENSGPATLPQLRETSCTQFSPCSECFGDCDYDFQCADDLECWNRRAGELSRVPGCNGRGLAGYDYCYKPDPQSLRPRVQPCSAEKPCLKCQGDCDADEDCQGGLRCMVRRSNIPQYVPGCSGDQHGIDIDYCYDPADDTGGGQRERHLRRSSA</sequence>
<feature type="region of interest" description="Disordered" evidence="1">
    <location>
        <begin position="196"/>
        <end position="263"/>
    </location>
</feature>
<reference evidence="3" key="1">
    <citation type="submission" date="2020-06" db="EMBL/GenBank/DDBJ databases">
        <authorList>
            <consortium name="Plant Systems Biology data submission"/>
        </authorList>
    </citation>
    <scope>NUCLEOTIDE SEQUENCE</scope>
    <source>
        <strain evidence="3">D6</strain>
    </source>
</reference>
<gene>
    <name evidence="3" type="ORF">SEMRO_628_G178050.2</name>
</gene>
<keyword evidence="2" id="KW-0732">Signal</keyword>
<feature type="compositionally biased region" description="Basic and acidic residues" evidence="1">
    <location>
        <begin position="478"/>
        <end position="487"/>
    </location>
</feature>
<keyword evidence="4" id="KW-1185">Reference proteome</keyword>
<feature type="compositionally biased region" description="Low complexity" evidence="1">
    <location>
        <begin position="229"/>
        <end position="256"/>
    </location>
</feature>
<evidence type="ECO:0000313" key="4">
    <source>
        <dbReference type="Proteomes" id="UP001153069"/>
    </source>
</evidence>
<dbReference type="AlphaFoldDB" id="A0A9N8E3R5"/>
<name>A0A9N8E3R5_9STRA</name>
<feature type="chain" id="PRO_5040171000" evidence="2">
    <location>
        <begin position="27"/>
        <end position="990"/>
    </location>
</feature>
<evidence type="ECO:0000313" key="3">
    <source>
        <dbReference type="EMBL" id="CAB9514042.1"/>
    </source>
</evidence>
<evidence type="ECO:0000256" key="2">
    <source>
        <dbReference type="SAM" id="SignalP"/>
    </source>
</evidence>
<protein>
    <submittedName>
        <fullName evidence="3">Uncharacterized protein</fullName>
    </submittedName>
</protein>
<dbReference type="PROSITE" id="PS51257">
    <property type="entry name" value="PROKAR_LIPOPROTEIN"/>
    <property type="match status" value="1"/>
</dbReference>
<dbReference type="Proteomes" id="UP001153069">
    <property type="component" value="Unassembled WGS sequence"/>
</dbReference>
<feature type="signal peptide" evidence="2">
    <location>
        <begin position="1"/>
        <end position="26"/>
    </location>
</feature>